<feature type="non-terminal residue" evidence="5">
    <location>
        <position position="1"/>
    </location>
</feature>
<evidence type="ECO:0000256" key="2">
    <source>
        <dbReference type="ARBA" id="ARBA00022723"/>
    </source>
</evidence>
<dbReference type="InterPro" id="IPR002629">
    <property type="entry name" value="Met_Synth_C/arc"/>
</dbReference>
<dbReference type="GO" id="GO:0008270">
    <property type="term" value="F:zinc ion binding"/>
    <property type="evidence" value="ECO:0007669"/>
    <property type="project" value="InterPro"/>
</dbReference>
<feature type="domain" description="Cobalamin-independent methionine synthase MetE C-terminal/archaeal" evidence="4">
    <location>
        <begin position="78"/>
        <end position="381"/>
    </location>
</feature>
<reference evidence="5" key="1">
    <citation type="submission" date="2018-05" db="EMBL/GenBank/DDBJ databases">
        <authorList>
            <person name="Lanie J.A."/>
            <person name="Ng W.-L."/>
            <person name="Kazmierczak K.M."/>
            <person name="Andrzejewski T.M."/>
            <person name="Davidsen T.M."/>
            <person name="Wayne K.J."/>
            <person name="Tettelin H."/>
            <person name="Glass J.I."/>
            <person name="Rusch D."/>
            <person name="Podicherti R."/>
            <person name="Tsui H.-C.T."/>
            <person name="Winkler M.E."/>
        </authorList>
    </citation>
    <scope>NUCLEOTIDE SEQUENCE</scope>
</reference>
<comment type="cofactor">
    <cofactor evidence="1">
        <name>Zn(2+)</name>
        <dbReference type="ChEBI" id="CHEBI:29105"/>
    </cofactor>
</comment>
<name>A0A381T7M4_9ZZZZ</name>
<dbReference type="GO" id="GO:0009086">
    <property type="term" value="P:methionine biosynthetic process"/>
    <property type="evidence" value="ECO:0007669"/>
    <property type="project" value="InterPro"/>
</dbReference>
<proteinExistence type="predicted"/>
<evidence type="ECO:0000256" key="3">
    <source>
        <dbReference type="ARBA" id="ARBA00022833"/>
    </source>
</evidence>
<sequence>VGIPGPSQFSTILSILGKSQILIKMRIKTTTIGAFPKPSCTPIGDWFPDADDENAKGADRGLLQRWSITEYEEKLEEAGENAETEFLNAIHEVIDDQVQAGIDIPTDGEVRRENYIYYQCRRIEGIDFKTVTHKKVRSGAFEADLPTITGPVSLRSPLLGRDYTTAQQFSSNPVKITIPGPMTITDSIADDFYNNDKKLGMELGNALNEEILALVESGCKHIQVDEPVFARKSQMALDYGIENIERCFDGVPDHVTRAVHICCGYPNALDSENYLKAPSSAYFELAEAMDESSVNAVSIEDAHRPNDLKLLELFKKTSVIIGLIDVAKSRLEESSEIKLRINNCLEHIDHYRLIAAPDCGLGLLNRKLANAKLKNLCNAAHSV</sequence>
<accession>A0A381T7M4</accession>
<gene>
    <name evidence="5" type="ORF">METZ01_LOCUS64375</name>
</gene>
<dbReference type="GO" id="GO:0003871">
    <property type="term" value="F:5-methyltetrahydropteroyltriglutamate-homocysteine S-methyltransferase activity"/>
    <property type="evidence" value="ECO:0007669"/>
    <property type="project" value="InterPro"/>
</dbReference>
<evidence type="ECO:0000313" key="5">
    <source>
        <dbReference type="EMBL" id="SVA11521.1"/>
    </source>
</evidence>
<evidence type="ECO:0000256" key="1">
    <source>
        <dbReference type="ARBA" id="ARBA00001947"/>
    </source>
</evidence>
<protein>
    <recommendedName>
        <fullName evidence="4">Cobalamin-independent methionine synthase MetE C-terminal/archaeal domain-containing protein</fullName>
    </recommendedName>
</protein>
<dbReference type="SUPFAM" id="SSF51726">
    <property type="entry name" value="UROD/MetE-like"/>
    <property type="match status" value="1"/>
</dbReference>
<keyword evidence="3" id="KW-0862">Zinc</keyword>
<organism evidence="5">
    <name type="scientific">marine metagenome</name>
    <dbReference type="NCBI Taxonomy" id="408172"/>
    <lineage>
        <taxon>unclassified sequences</taxon>
        <taxon>metagenomes</taxon>
        <taxon>ecological metagenomes</taxon>
    </lineage>
</organism>
<dbReference type="InterPro" id="IPR038071">
    <property type="entry name" value="UROD/MetE-like_sf"/>
</dbReference>
<dbReference type="Pfam" id="PF01717">
    <property type="entry name" value="Meth_synt_2"/>
    <property type="match status" value="1"/>
</dbReference>
<dbReference type="PANTHER" id="PTHR30519">
    <property type="entry name" value="5-METHYLTETRAHYDROPTEROYLTRIGLUTAMATE--HOMOCYSTEINE METHYLTRANSFERASE"/>
    <property type="match status" value="1"/>
</dbReference>
<keyword evidence="2" id="KW-0479">Metal-binding</keyword>
<dbReference type="CDD" id="cd03311">
    <property type="entry name" value="CIMS_C_terminal_like"/>
    <property type="match status" value="1"/>
</dbReference>
<dbReference type="Gene3D" id="3.20.20.210">
    <property type="match status" value="1"/>
</dbReference>
<evidence type="ECO:0000259" key="4">
    <source>
        <dbReference type="Pfam" id="PF01717"/>
    </source>
</evidence>
<dbReference type="AlphaFoldDB" id="A0A381T7M4"/>
<dbReference type="EMBL" id="UINC01004066">
    <property type="protein sequence ID" value="SVA11521.1"/>
    <property type="molecule type" value="Genomic_DNA"/>
</dbReference>